<protein>
    <submittedName>
        <fullName evidence="2">Uncharacterized protein</fullName>
    </submittedName>
</protein>
<sequence length="50" mass="5487">MCVAHNFPFRCAASMNIRLALRIASPDTESDAHRAPRRRSGQPVTGRPAP</sequence>
<organism evidence="2 3">
    <name type="scientific">Burkholderia thailandensis</name>
    <dbReference type="NCBI Taxonomy" id="57975"/>
    <lineage>
        <taxon>Bacteria</taxon>
        <taxon>Pseudomonadati</taxon>
        <taxon>Pseudomonadota</taxon>
        <taxon>Betaproteobacteria</taxon>
        <taxon>Burkholderiales</taxon>
        <taxon>Burkholderiaceae</taxon>
        <taxon>Burkholderia</taxon>
        <taxon>pseudomallei group</taxon>
    </lineage>
</organism>
<evidence type="ECO:0000313" key="2">
    <source>
        <dbReference type="EMBL" id="MDW9254589.1"/>
    </source>
</evidence>
<name>A0AAW9D2U0_BURTH</name>
<evidence type="ECO:0000256" key="1">
    <source>
        <dbReference type="SAM" id="MobiDB-lite"/>
    </source>
</evidence>
<reference evidence="2" key="1">
    <citation type="submission" date="2018-08" db="EMBL/GenBank/DDBJ databases">
        <title>Identification of Burkholderia cepacia strains that express a Burkholderia pseudomallei-like capsular polysaccharide.</title>
        <authorList>
            <person name="Burtnick M.N."/>
            <person name="Vongsouvath M."/>
            <person name="Newton P."/>
            <person name="Wuthiekanun V."/>
            <person name="Limmathurotsakul D."/>
            <person name="Brett P.J."/>
            <person name="Chantratita N."/>
            <person name="Dance D.A."/>
        </authorList>
    </citation>
    <scope>NUCLEOTIDE SEQUENCE</scope>
    <source>
        <strain evidence="2">SBXCC001</strain>
    </source>
</reference>
<dbReference type="Proteomes" id="UP001272137">
    <property type="component" value="Unassembled WGS sequence"/>
</dbReference>
<accession>A0AAW9D2U0</accession>
<evidence type="ECO:0000313" key="3">
    <source>
        <dbReference type="Proteomes" id="UP001272137"/>
    </source>
</evidence>
<proteinExistence type="predicted"/>
<dbReference type="AlphaFoldDB" id="A0AAW9D2U0"/>
<feature type="region of interest" description="Disordered" evidence="1">
    <location>
        <begin position="26"/>
        <end position="50"/>
    </location>
</feature>
<gene>
    <name evidence="2" type="ORF">C7S16_3478</name>
</gene>
<dbReference type="EMBL" id="QXCT01000002">
    <property type="protein sequence ID" value="MDW9254589.1"/>
    <property type="molecule type" value="Genomic_DNA"/>
</dbReference>
<comment type="caution">
    <text evidence="2">The sequence shown here is derived from an EMBL/GenBank/DDBJ whole genome shotgun (WGS) entry which is preliminary data.</text>
</comment>